<reference evidence="1" key="1">
    <citation type="submission" date="2020-08" db="EMBL/GenBank/DDBJ databases">
        <title>Multicomponent nature underlies the extraordinary mechanical properties of spider dragline silk.</title>
        <authorList>
            <person name="Kono N."/>
            <person name="Nakamura H."/>
            <person name="Mori M."/>
            <person name="Yoshida Y."/>
            <person name="Ohtoshi R."/>
            <person name="Malay A.D."/>
            <person name="Moran D.A.P."/>
            <person name="Tomita M."/>
            <person name="Numata K."/>
            <person name="Arakawa K."/>
        </authorList>
    </citation>
    <scope>NUCLEOTIDE SEQUENCE</scope>
</reference>
<comment type="caution">
    <text evidence="1">The sequence shown here is derived from an EMBL/GenBank/DDBJ whole genome shotgun (WGS) entry which is preliminary data.</text>
</comment>
<name>A0A8X6UUR2_NEPPI</name>
<accession>A0A8X6UUR2</accession>
<keyword evidence="2" id="KW-1185">Reference proteome</keyword>
<evidence type="ECO:0000313" key="1">
    <source>
        <dbReference type="EMBL" id="GFU45537.1"/>
    </source>
</evidence>
<sequence length="73" mass="7778">MLSAINLFAIAAQESLPIGGELQANQRVRALLRALQTGTATLGNFTKSTFLPFRFATPLLAGSLISDSTTHVF</sequence>
<dbReference type="Proteomes" id="UP000887013">
    <property type="component" value="Unassembled WGS sequence"/>
</dbReference>
<proteinExistence type="predicted"/>
<gene>
    <name evidence="1" type="ORF">NPIL_175911</name>
</gene>
<organism evidence="1 2">
    <name type="scientific">Nephila pilipes</name>
    <name type="common">Giant wood spider</name>
    <name type="synonym">Nephila maculata</name>
    <dbReference type="NCBI Taxonomy" id="299642"/>
    <lineage>
        <taxon>Eukaryota</taxon>
        <taxon>Metazoa</taxon>
        <taxon>Ecdysozoa</taxon>
        <taxon>Arthropoda</taxon>
        <taxon>Chelicerata</taxon>
        <taxon>Arachnida</taxon>
        <taxon>Araneae</taxon>
        <taxon>Araneomorphae</taxon>
        <taxon>Entelegynae</taxon>
        <taxon>Araneoidea</taxon>
        <taxon>Nephilidae</taxon>
        <taxon>Nephila</taxon>
    </lineage>
</organism>
<dbReference type="EMBL" id="BMAW01132846">
    <property type="protein sequence ID" value="GFU45537.1"/>
    <property type="molecule type" value="Genomic_DNA"/>
</dbReference>
<dbReference type="AlphaFoldDB" id="A0A8X6UUR2"/>
<evidence type="ECO:0000313" key="2">
    <source>
        <dbReference type="Proteomes" id="UP000887013"/>
    </source>
</evidence>
<protein>
    <submittedName>
        <fullName evidence="1">Uncharacterized protein</fullName>
    </submittedName>
</protein>